<dbReference type="EMBL" id="JBFOLK010000013">
    <property type="protein sequence ID" value="KAL2466835.1"/>
    <property type="molecule type" value="Genomic_DNA"/>
</dbReference>
<dbReference type="PANTHER" id="PTHR37984:SF5">
    <property type="entry name" value="PROTEIN NYNRIN-LIKE"/>
    <property type="match status" value="1"/>
</dbReference>
<dbReference type="GO" id="GO:0016787">
    <property type="term" value="F:hydrolase activity"/>
    <property type="evidence" value="ECO:0007669"/>
    <property type="project" value="UniProtKB-KW"/>
</dbReference>
<evidence type="ECO:0000256" key="5">
    <source>
        <dbReference type="ARBA" id="ARBA00022801"/>
    </source>
</evidence>
<dbReference type="Gene3D" id="3.30.420.10">
    <property type="entry name" value="Ribonuclease H-like superfamily/Ribonuclease H"/>
    <property type="match status" value="1"/>
</dbReference>
<dbReference type="InterPro" id="IPR043502">
    <property type="entry name" value="DNA/RNA_pol_sf"/>
</dbReference>
<gene>
    <name evidence="9" type="ORF">Adt_42686</name>
</gene>
<dbReference type="Pfam" id="PF17921">
    <property type="entry name" value="Integrase_H2C2"/>
    <property type="match status" value="1"/>
</dbReference>
<dbReference type="InterPro" id="IPR036397">
    <property type="entry name" value="RNaseH_sf"/>
</dbReference>
<accession>A0ABD1PSD0</accession>
<keyword evidence="2" id="KW-0548">Nucleotidyltransferase</keyword>
<keyword evidence="10" id="KW-1185">Reference proteome</keyword>
<proteinExistence type="predicted"/>
<keyword evidence="1" id="KW-0808">Transferase</keyword>
<keyword evidence="6 9" id="KW-0695">RNA-directed DNA polymerase</keyword>
<evidence type="ECO:0000313" key="9">
    <source>
        <dbReference type="EMBL" id="KAL2466835.1"/>
    </source>
</evidence>
<dbReference type="Pfam" id="PF17917">
    <property type="entry name" value="RT_RNaseH"/>
    <property type="match status" value="1"/>
</dbReference>
<dbReference type="PANTHER" id="PTHR37984">
    <property type="entry name" value="PROTEIN CBG26694"/>
    <property type="match status" value="1"/>
</dbReference>
<dbReference type="GO" id="GO:0003964">
    <property type="term" value="F:RNA-directed DNA polymerase activity"/>
    <property type="evidence" value="ECO:0007669"/>
    <property type="project" value="UniProtKB-KW"/>
</dbReference>
<reference evidence="10" key="1">
    <citation type="submission" date="2024-07" db="EMBL/GenBank/DDBJ databases">
        <title>Two chromosome-level genome assemblies of Korean endemic species Abeliophyllum distichum and Forsythia ovata (Oleaceae).</title>
        <authorList>
            <person name="Jang H."/>
        </authorList>
    </citation>
    <scope>NUCLEOTIDE SEQUENCE [LARGE SCALE GENOMIC DNA]</scope>
</reference>
<organism evidence="9 10">
    <name type="scientific">Abeliophyllum distichum</name>
    <dbReference type="NCBI Taxonomy" id="126358"/>
    <lineage>
        <taxon>Eukaryota</taxon>
        <taxon>Viridiplantae</taxon>
        <taxon>Streptophyta</taxon>
        <taxon>Embryophyta</taxon>
        <taxon>Tracheophyta</taxon>
        <taxon>Spermatophyta</taxon>
        <taxon>Magnoliopsida</taxon>
        <taxon>eudicotyledons</taxon>
        <taxon>Gunneridae</taxon>
        <taxon>Pentapetalae</taxon>
        <taxon>asterids</taxon>
        <taxon>lamiids</taxon>
        <taxon>Lamiales</taxon>
        <taxon>Oleaceae</taxon>
        <taxon>Forsythieae</taxon>
        <taxon>Abeliophyllum</taxon>
    </lineage>
</organism>
<evidence type="ECO:0000256" key="2">
    <source>
        <dbReference type="ARBA" id="ARBA00022695"/>
    </source>
</evidence>
<comment type="caution">
    <text evidence="9">The sequence shown here is derived from an EMBL/GenBank/DDBJ whole genome shotgun (WGS) entry which is preliminary data.</text>
</comment>
<evidence type="ECO:0000256" key="1">
    <source>
        <dbReference type="ARBA" id="ARBA00022679"/>
    </source>
</evidence>
<evidence type="ECO:0000313" key="10">
    <source>
        <dbReference type="Proteomes" id="UP001604336"/>
    </source>
</evidence>
<keyword evidence="4" id="KW-0255">Endonuclease</keyword>
<evidence type="ECO:0000256" key="6">
    <source>
        <dbReference type="ARBA" id="ARBA00022918"/>
    </source>
</evidence>
<dbReference type="InterPro" id="IPR041373">
    <property type="entry name" value="RT_RNaseH"/>
</dbReference>
<keyword evidence="3" id="KW-0540">Nuclease</keyword>
<feature type="domain" description="Integrase zinc-binding" evidence="8">
    <location>
        <begin position="197"/>
        <end position="254"/>
    </location>
</feature>
<name>A0ABD1PSD0_9LAMI</name>
<evidence type="ECO:0000256" key="4">
    <source>
        <dbReference type="ARBA" id="ARBA00022759"/>
    </source>
</evidence>
<dbReference type="Proteomes" id="UP001604336">
    <property type="component" value="Unassembled WGS sequence"/>
</dbReference>
<feature type="domain" description="Reverse transcriptase RNase H-like" evidence="7">
    <location>
        <begin position="2"/>
        <end position="96"/>
    </location>
</feature>
<dbReference type="Gene3D" id="1.10.340.70">
    <property type="match status" value="1"/>
</dbReference>
<sequence>MCNASNFVVGIVLGQHKEKNFHVIHYASRTLNDAQLNYATTEKELLAGVYAFDKFRSYLVGSKMIVYTDHAALRHLFAKKDAKPRLIRWILLLQEFDIEIRDKNGSENVVADHLSRLEIGEEVRSGEINEEFPDEQIFAVEEAPWYADIVNFLANNITLPDLSSHQKKRFLADIKHYFWDDPIFYRRGPDQIIRRCVPEGETMDILQLCHSSECAGHFGASKTIAKVLQSGFYWPTLFKDAYRVVKTCDRCQRTGNVSRKNEMPLNNILEVEIFDVWGIDFMGPFPQSFSNQYILVAVDYVLKWVEAVALSTNDGRVVINFLRKHIFTRFVFGKVCHLPVELEHRAYWTVKKLNFDWKEAGEKRLLQLNEMDEFQLEAYENSKIYRSEQRDGTTTTSKENSLRLDNKFYYLILDSNFFQKSYVPGGRDHSQLSKCIHLGLVEVEDASKRTFTVNGQRLKHYWGDNFANGKSIIHLNNPA</sequence>
<dbReference type="SUPFAM" id="SSF56672">
    <property type="entry name" value="DNA/RNA polymerases"/>
    <property type="match status" value="1"/>
</dbReference>
<dbReference type="FunFam" id="1.10.340.70:FF:000001">
    <property type="entry name" value="Retrovirus-related Pol polyprotein from transposon gypsy-like Protein"/>
    <property type="match status" value="1"/>
</dbReference>
<dbReference type="GO" id="GO:0004519">
    <property type="term" value="F:endonuclease activity"/>
    <property type="evidence" value="ECO:0007669"/>
    <property type="project" value="UniProtKB-KW"/>
</dbReference>
<dbReference type="InterPro" id="IPR041588">
    <property type="entry name" value="Integrase_H2C2"/>
</dbReference>
<dbReference type="AlphaFoldDB" id="A0ABD1PSD0"/>
<evidence type="ECO:0000259" key="8">
    <source>
        <dbReference type="Pfam" id="PF17921"/>
    </source>
</evidence>
<dbReference type="CDD" id="cd09274">
    <property type="entry name" value="RNase_HI_RT_Ty3"/>
    <property type="match status" value="1"/>
</dbReference>
<keyword evidence="5" id="KW-0378">Hydrolase</keyword>
<evidence type="ECO:0000259" key="7">
    <source>
        <dbReference type="Pfam" id="PF17917"/>
    </source>
</evidence>
<dbReference type="InterPro" id="IPR050951">
    <property type="entry name" value="Retrovirus_Pol_polyprotein"/>
</dbReference>
<protein>
    <submittedName>
        <fullName evidence="9">Reverse transcriptase</fullName>
    </submittedName>
</protein>
<dbReference type="InterPro" id="IPR012337">
    <property type="entry name" value="RNaseH-like_sf"/>
</dbReference>
<dbReference type="SUPFAM" id="SSF53098">
    <property type="entry name" value="Ribonuclease H-like"/>
    <property type="match status" value="1"/>
</dbReference>
<evidence type="ECO:0000256" key="3">
    <source>
        <dbReference type="ARBA" id="ARBA00022722"/>
    </source>
</evidence>